<evidence type="ECO:0000256" key="5">
    <source>
        <dbReference type="ARBA" id="ARBA00023242"/>
    </source>
</evidence>
<name>A0A210Q7U6_MIZYE</name>
<dbReference type="SUPFAM" id="SSF52540">
    <property type="entry name" value="P-loop containing nucleoside triphosphate hydrolases"/>
    <property type="match status" value="1"/>
</dbReference>
<gene>
    <name evidence="7" type="ORF">KP79_PYT16587</name>
</gene>
<dbReference type="PANTHER" id="PTHR34436">
    <property type="entry name" value="CENTROMERE PROTEIN M"/>
    <property type="match status" value="1"/>
</dbReference>
<dbReference type="GO" id="GO:0005634">
    <property type="term" value="C:nucleus"/>
    <property type="evidence" value="ECO:0007669"/>
    <property type="project" value="UniProtKB-SubCell"/>
</dbReference>
<protein>
    <recommendedName>
        <fullName evidence="3">Centromere protein M</fullName>
    </recommendedName>
</protein>
<dbReference type="InterPro" id="IPR020987">
    <property type="entry name" value="Centromere_Cenp-M"/>
</dbReference>
<sequence>MTEVENESLVLKPFDKLPLLHTATILLIGSEGVGKHDLAKSIVGIDTDVSYQVRTTVRLPLPSIKETSRPRIDFVCFIVDLTNKESFNNIEESLKYIDGRYFLGRACFVALKVKNNASRCVHLEVLTSLADHCGVPILYGGLETDAESMTLARQILTMTEIAAGFKKNVSPALIDATKIAFNLL</sequence>
<evidence type="ECO:0000313" key="8">
    <source>
        <dbReference type="Proteomes" id="UP000242188"/>
    </source>
</evidence>
<accession>A0A210Q7U6</accession>
<evidence type="ECO:0000256" key="3">
    <source>
        <dbReference type="ARBA" id="ARBA00016382"/>
    </source>
</evidence>
<dbReference type="InterPro" id="IPR027417">
    <property type="entry name" value="P-loop_NTPase"/>
</dbReference>
<dbReference type="Pfam" id="PF11111">
    <property type="entry name" value="CENP-M"/>
    <property type="match status" value="1"/>
</dbReference>
<evidence type="ECO:0000256" key="6">
    <source>
        <dbReference type="ARBA" id="ARBA00023328"/>
    </source>
</evidence>
<evidence type="ECO:0000313" key="7">
    <source>
        <dbReference type="EMBL" id="OWF44818.1"/>
    </source>
</evidence>
<dbReference type="GO" id="GO:0000775">
    <property type="term" value="C:chromosome, centromeric region"/>
    <property type="evidence" value="ECO:0007669"/>
    <property type="project" value="UniProtKB-SubCell"/>
</dbReference>
<evidence type="ECO:0000256" key="2">
    <source>
        <dbReference type="ARBA" id="ARBA00004584"/>
    </source>
</evidence>
<keyword evidence="6" id="KW-0137">Centromere</keyword>
<dbReference type="EMBL" id="NEDP02004667">
    <property type="protein sequence ID" value="OWF44818.1"/>
    <property type="molecule type" value="Genomic_DNA"/>
</dbReference>
<keyword evidence="4" id="KW-0158">Chromosome</keyword>
<comment type="subcellular location">
    <subcellularLocation>
        <location evidence="2">Chromosome</location>
        <location evidence="2">Centromere</location>
    </subcellularLocation>
    <subcellularLocation>
        <location evidence="1">Nucleus</location>
    </subcellularLocation>
</comment>
<keyword evidence="5" id="KW-0539">Nucleus</keyword>
<dbReference type="AlphaFoldDB" id="A0A210Q7U6"/>
<proteinExistence type="predicted"/>
<dbReference type="OrthoDB" id="2386686at2759"/>
<comment type="caution">
    <text evidence="7">The sequence shown here is derived from an EMBL/GenBank/DDBJ whole genome shotgun (WGS) entry which is preliminary data.</text>
</comment>
<dbReference type="PANTHER" id="PTHR34436:SF1">
    <property type="entry name" value="CENTROMERE PROTEIN M"/>
    <property type="match status" value="1"/>
</dbReference>
<dbReference type="STRING" id="6573.A0A210Q7U6"/>
<organism evidence="7 8">
    <name type="scientific">Mizuhopecten yessoensis</name>
    <name type="common">Japanese scallop</name>
    <name type="synonym">Patinopecten yessoensis</name>
    <dbReference type="NCBI Taxonomy" id="6573"/>
    <lineage>
        <taxon>Eukaryota</taxon>
        <taxon>Metazoa</taxon>
        <taxon>Spiralia</taxon>
        <taxon>Lophotrochozoa</taxon>
        <taxon>Mollusca</taxon>
        <taxon>Bivalvia</taxon>
        <taxon>Autobranchia</taxon>
        <taxon>Pteriomorphia</taxon>
        <taxon>Pectinida</taxon>
        <taxon>Pectinoidea</taxon>
        <taxon>Pectinidae</taxon>
        <taxon>Mizuhopecten</taxon>
    </lineage>
</organism>
<evidence type="ECO:0000256" key="4">
    <source>
        <dbReference type="ARBA" id="ARBA00022454"/>
    </source>
</evidence>
<evidence type="ECO:0000256" key="1">
    <source>
        <dbReference type="ARBA" id="ARBA00004123"/>
    </source>
</evidence>
<reference evidence="7 8" key="1">
    <citation type="journal article" date="2017" name="Nat. Ecol. Evol.">
        <title>Scallop genome provides insights into evolution of bilaterian karyotype and development.</title>
        <authorList>
            <person name="Wang S."/>
            <person name="Zhang J."/>
            <person name="Jiao W."/>
            <person name="Li J."/>
            <person name="Xun X."/>
            <person name="Sun Y."/>
            <person name="Guo X."/>
            <person name="Huan P."/>
            <person name="Dong B."/>
            <person name="Zhang L."/>
            <person name="Hu X."/>
            <person name="Sun X."/>
            <person name="Wang J."/>
            <person name="Zhao C."/>
            <person name="Wang Y."/>
            <person name="Wang D."/>
            <person name="Huang X."/>
            <person name="Wang R."/>
            <person name="Lv J."/>
            <person name="Li Y."/>
            <person name="Zhang Z."/>
            <person name="Liu B."/>
            <person name="Lu W."/>
            <person name="Hui Y."/>
            <person name="Liang J."/>
            <person name="Zhou Z."/>
            <person name="Hou R."/>
            <person name="Li X."/>
            <person name="Liu Y."/>
            <person name="Li H."/>
            <person name="Ning X."/>
            <person name="Lin Y."/>
            <person name="Zhao L."/>
            <person name="Xing Q."/>
            <person name="Dou J."/>
            <person name="Li Y."/>
            <person name="Mao J."/>
            <person name="Guo H."/>
            <person name="Dou H."/>
            <person name="Li T."/>
            <person name="Mu C."/>
            <person name="Jiang W."/>
            <person name="Fu Q."/>
            <person name="Fu X."/>
            <person name="Miao Y."/>
            <person name="Liu J."/>
            <person name="Yu Q."/>
            <person name="Li R."/>
            <person name="Liao H."/>
            <person name="Li X."/>
            <person name="Kong Y."/>
            <person name="Jiang Z."/>
            <person name="Chourrout D."/>
            <person name="Li R."/>
            <person name="Bao Z."/>
        </authorList>
    </citation>
    <scope>NUCLEOTIDE SEQUENCE [LARGE SCALE GENOMIC DNA]</scope>
    <source>
        <strain evidence="7 8">PY_sf001</strain>
    </source>
</reference>
<dbReference type="Proteomes" id="UP000242188">
    <property type="component" value="Unassembled WGS sequence"/>
</dbReference>
<dbReference type="Gene3D" id="3.40.50.300">
    <property type="entry name" value="P-loop containing nucleotide triphosphate hydrolases"/>
    <property type="match status" value="1"/>
</dbReference>
<keyword evidence="8" id="KW-1185">Reference proteome</keyword>